<dbReference type="GO" id="GO:0046983">
    <property type="term" value="F:protein dimerization activity"/>
    <property type="evidence" value="ECO:0007669"/>
    <property type="project" value="InterPro"/>
</dbReference>
<dbReference type="InterPro" id="IPR033901">
    <property type="entry name" value="RNAPI/III_AC40"/>
</dbReference>
<dbReference type="CDD" id="cd07032">
    <property type="entry name" value="RNAP_I_II_AC40"/>
    <property type="match status" value="1"/>
</dbReference>
<dbReference type="SUPFAM" id="SSF55257">
    <property type="entry name" value="RBP11-like subunits of RNA polymerase"/>
    <property type="match status" value="1"/>
</dbReference>
<keyword evidence="5" id="KW-0808">Transferase</keyword>
<dbReference type="PANTHER" id="PTHR11800">
    <property type="entry name" value="DNA-DIRECTED RNA POLYMERASE"/>
    <property type="match status" value="1"/>
</dbReference>
<dbReference type="HAMAP" id="MF_00320">
    <property type="entry name" value="RNApol_arch_Rpo3"/>
    <property type="match status" value="1"/>
</dbReference>
<feature type="domain" description="DNA-directed RNA polymerase RpoA/D/Rpb3-type" evidence="4">
    <location>
        <begin position="70"/>
        <end position="337"/>
    </location>
</feature>
<dbReference type="GO" id="GO:0006351">
    <property type="term" value="P:DNA-templated transcription"/>
    <property type="evidence" value="ECO:0007669"/>
    <property type="project" value="InterPro"/>
</dbReference>
<dbReference type="PANTHER" id="PTHR11800:SF13">
    <property type="entry name" value="DNA-DIRECTED RNA POLYMERASES I AND III SUBUNIT RPAC1"/>
    <property type="match status" value="1"/>
</dbReference>
<proteinExistence type="inferred from homology"/>
<gene>
    <name evidence="5" type="ORF">TGP89_267390</name>
</gene>
<dbReference type="OrthoDB" id="270173at2759"/>
<dbReference type="InterPro" id="IPR050518">
    <property type="entry name" value="Rpo3/RPB3_RNA_Pol_subunit"/>
</dbReference>
<dbReference type="Pfam" id="PF01193">
    <property type="entry name" value="RNA_pol_L"/>
    <property type="match status" value="1"/>
</dbReference>
<dbReference type="InterPro" id="IPR036603">
    <property type="entry name" value="RBP11-like"/>
</dbReference>
<keyword evidence="2" id="KW-0804">Transcription</keyword>
<dbReference type="SMART" id="SM00662">
    <property type="entry name" value="RPOLD"/>
    <property type="match status" value="1"/>
</dbReference>
<dbReference type="Gene3D" id="3.30.1360.10">
    <property type="entry name" value="RNA polymerase, RBP11-like subunit"/>
    <property type="match status" value="1"/>
</dbReference>
<name>A0A086JC77_TOXGO</name>
<evidence type="ECO:0000313" key="5">
    <source>
        <dbReference type="EMBL" id="KFG29745.1"/>
    </source>
</evidence>
<keyword evidence="1 5" id="KW-0240">DNA-directed RNA polymerase</keyword>
<evidence type="ECO:0000256" key="3">
    <source>
        <dbReference type="ARBA" id="ARBA00025804"/>
    </source>
</evidence>
<evidence type="ECO:0000313" key="6">
    <source>
        <dbReference type="Proteomes" id="UP000028828"/>
    </source>
</evidence>
<dbReference type="Proteomes" id="UP000028828">
    <property type="component" value="Unassembled WGS sequence"/>
</dbReference>
<comment type="similarity">
    <text evidence="3">Belongs to the archaeal Rpo3/eukaryotic RPB3 RNA polymerase subunit family.</text>
</comment>
<sequence length="346" mass="38447">MSLPGHEGRPSASIPLHSNRLVCAAEGPRHTNSGGYAGAFLSSSYVDDVFSIDKFCERTSLKFLSVSPERVVFELKGVDAAIPNALRRILISEVPTVAIETVQIWQNTGVVQDEVLAHRLGLIPFIVDPTALNYRQPNQEVTDENALRVSLHVKCTEQSLGPHQTSLPVYAKHIKWEPMSPSQKEAFAANPPRAVHPDILITKLRPGQEIELKAYLEKGVGKTHAKWSPVCTAVYRLEPEIVFKESIQGEDASDLCSLCPMGVFDIEDTTGEAYARYPRNCTTCRACIERFPKEIELRKIKDHFIFSIESTGSVPAPLLFKMAIEILKEKALTFRQIIDLKLVSGN</sequence>
<organism evidence="5 6">
    <name type="scientific">Toxoplasma gondii p89</name>
    <dbReference type="NCBI Taxonomy" id="943119"/>
    <lineage>
        <taxon>Eukaryota</taxon>
        <taxon>Sar</taxon>
        <taxon>Alveolata</taxon>
        <taxon>Apicomplexa</taxon>
        <taxon>Conoidasida</taxon>
        <taxon>Coccidia</taxon>
        <taxon>Eucoccidiorida</taxon>
        <taxon>Eimeriorina</taxon>
        <taxon>Sarcocystidae</taxon>
        <taxon>Toxoplasma</taxon>
    </lineage>
</organism>
<reference evidence="5 6" key="1">
    <citation type="submission" date="2014-03" db="EMBL/GenBank/DDBJ databases">
        <authorList>
            <person name="Sibley D."/>
            <person name="Venepally P."/>
            <person name="Karamycheva S."/>
            <person name="Hadjithomas M."/>
            <person name="Khan A."/>
            <person name="Brunk B."/>
            <person name="Roos D."/>
            <person name="Caler E."/>
            <person name="Lorenzi H."/>
        </authorList>
    </citation>
    <scope>NUCLEOTIDE SEQUENCE [LARGE SCALE GENOMIC DNA]</scope>
    <source>
        <strain evidence="6">p89</strain>
    </source>
</reference>
<dbReference type="NCBIfam" id="NF001988">
    <property type="entry name" value="PRK00783.1"/>
    <property type="match status" value="1"/>
</dbReference>
<dbReference type="InterPro" id="IPR036643">
    <property type="entry name" value="RNApol_insert_sf"/>
</dbReference>
<evidence type="ECO:0000256" key="2">
    <source>
        <dbReference type="ARBA" id="ARBA00023163"/>
    </source>
</evidence>
<keyword evidence="5" id="KW-0548">Nucleotidyltransferase</keyword>
<dbReference type="InterPro" id="IPR022842">
    <property type="entry name" value="RNAP_Rpo3/Rpb3/RPAC1"/>
</dbReference>
<dbReference type="VEuPathDB" id="ToxoDB:TGP89_267390"/>
<dbReference type="GO" id="GO:0005736">
    <property type="term" value="C:RNA polymerase I complex"/>
    <property type="evidence" value="ECO:0007669"/>
    <property type="project" value="TreeGrafter"/>
</dbReference>
<comment type="caution">
    <text evidence="5">The sequence shown here is derived from an EMBL/GenBank/DDBJ whole genome shotgun (WGS) entry which is preliminary data.</text>
</comment>
<dbReference type="Pfam" id="PF01000">
    <property type="entry name" value="RNA_pol_A_bac"/>
    <property type="match status" value="1"/>
</dbReference>
<dbReference type="SUPFAM" id="SSF56553">
    <property type="entry name" value="Insert subdomain of RNA polymerase alpha subunit"/>
    <property type="match status" value="1"/>
</dbReference>
<dbReference type="Gene3D" id="2.170.120.12">
    <property type="entry name" value="DNA-directed RNA polymerase, insert domain"/>
    <property type="match status" value="1"/>
</dbReference>
<dbReference type="AlphaFoldDB" id="A0A086JC77"/>
<accession>A0A086JC77</accession>
<protein>
    <submittedName>
        <fullName evidence="5">DNA-directed RNA polymerase I RPAC1</fullName>
        <ecNumber evidence="5">2.7.7.6</ecNumber>
    </submittedName>
</protein>
<dbReference type="GO" id="GO:0003899">
    <property type="term" value="F:DNA-directed RNA polymerase activity"/>
    <property type="evidence" value="ECO:0007669"/>
    <property type="project" value="UniProtKB-EC"/>
</dbReference>
<dbReference type="GO" id="GO:0005666">
    <property type="term" value="C:RNA polymerase III complex"/>
    <property type="evidence" value="ECO:0007669"/>
    <property type="project" value="TreeGrafter"/>
</dbReference>
<dbReference type="EC" id="2.7.7.6" evidence="5"/>
<evidence type="ECO:0000259" key="4">
    <source>
        <dbReference type="SMART" id="SM00662"/>
    </source>
</evidence>
<dbReference type="EMBL" id="AEYI02002130">
    <property type="protein sequence ID" value="KFG29745.1"/>
    <property type="molecule type" value="Genomic_DNA"/>
</dbReference>
<dbReference type="InterPro" id="IPR011262">
    <property type="entry name" value="DNA-dir_RNA_pol_insert"/>
</dbReference>
<evidence type="ECO:0000256" key="1">
    <source>
        <dbReference type="ARBA" id="ARBA00022478"/>
    </source>
</evidence>
<dbReference type="InterPro" id="IPR011263">
    <property type="entry name" value="DNA-dir_RNA_pol_RpoA/D/Rpb3"/>
</dbReference>